<dbReference type="AlphaFoldDB" id="A0A392M3U8"/>
<dbReference type="Proteomes" id="UP000265520">
    <property type="component" value="Unassembled WGS sequence"/>
</dbReference>
<gene>
    <name evidence="1" type="ORF">A2U01_0002776</name>
</gene>
<protein>
    <submittedName>
        <fullName evidence="1">Uncharacterized protein</fullName>
    </submittedName>
</protein>
<sequence length="81" mass="8813">MSYLAEICTVGNETQAENCDRIHNEGLSHYLSLSVMRLQNSSLCGGGGMTRRSDGGISICGGSEVRREKGFRVCESVRVSR</sequence>
<proteinExistence type="predicted"/>
<comment type="caution">
    <text evidence="1">The sequence shown here is derived from an EMBL/GenBank/DDBJ whole genome shotgun (WGS) entry which is preliminary data.</text>
</comment>
<evidence type="ECO:0000313" key="2">
    <source>
        <dbReference type="Proteomes" id="UP000265520"/>
    </source>
</evidence>
<name>A0A392M3U8_9FABA</name>
<organism evidence="1 2">
    <name type="scientific">Trifolium medium</name>
    <dbReference type="NCBI Taxonomy" id="97028"/>
    <lineage>
        <taxon>Eukaryota</taxon>
        <taxon>Viridiplantae</taxon>
        <taxon>Streptophyta</taxon>
        <taxon>Embryophyta</taxon>
        <taxon>Tracheophyta</taxon>
        <taxon>Spermatophyta</taxon>
        <taxon>Magnoliopsida</taxon>
        <taxon>eudicotyledons</taxon>
        <taxon>Gunneridae</taxon>
        <taxon>Pentapetalae</taxon>
        <taxon>rosids</taxon>
        <taxon>fabids</taxon>
        <taxon>Fabales</taxon>
        <taxon>Fabaceae</taxon>
        <taxon>Papilionoideae</taxon>
        <taxon>50 kb inversion clade</taxon>
        <taxon>NPAAA clade</taxon>
        <taxon>Hologalegina</taxon>
        <taxon>IRL clade</taxon>
        <taxon>Trifolieae</taxon>
        <taxon>Trifolium</taxon>
    </lineage>
</organism>
<keyword evidence="2" id="KW-1185">Reference proteome</keyword>
<accession>A0A392M3U8</accession>
<dbReference type="EMBL" id="LXQA010003050">
    <property type="protein sequence ID" value="MCH81981.1"/>
    <property type="molecule type" value="Genomic_DNA"/>
</dbReference>
<evidence type="ECO:0000313" key="1">
    <source>
        <dbReference type="EMBL" id="MCH81981.1"/>
    </source>
</evidence>
<reference evidence="1 2" key="1">
    <citation type="journal article" date="2018" name="Front. Plant Sci.">
        <title>Red Clover (Trifolium pratense) and Zigzag Clover (T. medium) - A Picture of Genomic Similarities and Differences.</title>
        <authorList>
            <person name="Dluhosova J."/>
            <person name="Istvanek J."/>
            <person name="Nedelnik J."/>
            <person name="Repkova J."/>
        </authorList>
    </citation>
    <scope>NUCLEOTIDE SEQUENCE [LARGE SCALE GENOMIC DNA]</scope>
    <source>
        <strain evidence="2">cv. 10/8</strain>
        <tissue evidence="1">Leaf</tissue>
    </source>
</reference>